<evidence type="ECO:0008006" key="5">
    <source>
        <dbReference type="Google" id="ProtNLM"/>
    </source>
</evidence>
<reference evidence="1" key="2">
    <citation type="journal article" date="2014" name="Int. J. Syst. Evol. Microbiol.">
        <title>Complete genome sequence of Corynebacterium casei LMG S-19264T (=DSM 44701T), isolated from a smear-ripened cheese.</title>
        <authorList>
            <consortium name="US DOE Joint Genome Institute (JGI-PGF)"/>
            <person name="Walter F."/>
            <person name="Albersmeier A."/>
            <person name="Kalinowski J."/>
            <person name="Ruckert C."/>
        </authorList>
    </citation>
    <scope>NUCLEOTIDE SEQUENCE</scope>
    <source>
        <strain evidence="1">CGMCC 1.8885</strain>
    </source>
</reference>
<dbReference type="EMBL" id="BMMA01000003">
    <property type="protein sequence ID" value="GGI74777.1"/>
    <property type="molecule type" value="Genomic_DNA"/>
</dbReference>
<comment type="caution">
    <text evidence="1">The sequence shown here is derived from an EMBL/GenBank/DDBJ whole genome shotgun (WGS) entry which is preliminary data.</text>
</comment>
<dbReference type="GeneID" id="59164222"/>
<dbReference type="EMBL" id="BMLZ01000006">
    <property type="protein sequence ID" value="GGP29062.1"/>
    <property type="molecule type" value="Genomic_DNA"/>
</dbReference>
<name>A0AAV4K0W2_9DEIO</name>
<keyword evidence="3" id="KW-1185">Reference proteome</keyword>
<reference evidence="2" key="1">
    <citation type="journal article" date="2014" name="Int. J. Syst. Evol. Microbiol.">
        <title>Complete genome of a new Firmicutes species belonging to the dominant human colonic microbiota ('Ruminococcus bicirculans') reveals two chromosomes and a selective capacity to utilize plant glucans.</title>
        <authorList>
            <consortium name="NISC Comparative Sequencing Program"/>
            <person name="Wegmann U."/>
            <person name="Louis P."/>
            <person name="Goesmann A."/>
            <person name="Henrissat B."/>
            <person name="Duncan S.H."/>
            <person name="Flint H.J."/>
        </authorList>
    </citation>
    <scope>NUCLEOTIDE SEQUENCE</scope>
    <source>
        <strain evidence="2">CGMCC 1.8884</strain>
    </source>
</reference>
<reference evidence="3" key="3">
    <citation type="journal article" date="2019" name="Int. J. Syst. Evol. Microbiol.">
        <title>The Global Catalogue of Microorganisms (GCM) 10K type strain sequencing project: providing services to taxonomists for standard genome sequencing and annotation.</title>
        <authorList>
            <consortium name="The Broad Institute Genomics Platform"/>
            <consortium name="The Broad Institute Genome Sequencing Center for Infectious Disease"/>
            <person name="Wu L."/>
            <person name="Ma J."/>
        </authorList>
    </citation>
    <scope>NUCLEOTIDE SEQUENCE [LARGE SCALE GENOMIC DNA]</scope>
    <source>
        <strain evidence="3">CGMCC 1.8884</strain>
    </source>
</reference>
<gene>
    <name evidence="2" type="ORF">GCM10008021_07130</name>
    <name evidence="1" type="ORF">GCM10010914_06170</name>
</gene>
<dbReference type="RefSeq" id="WP_017871601.1">
    <property type="nucleotide sequence ID" value="NZ_BMLZ01000006.1"/>
</dbReference>
<evidence type="ECO:0000313" key="2">
    <source>
        <dbReference type="EMBL" id="GGP29062.1"/>
    </source>
</evidence>
<accession>A0AAV4K0W2</accession>
<reference evidence="1" key="4">
    <citation type="submission" date="2023-08" db="EMBL/GenBank/DDBJ databases">
        <authorList>
            <person name="Sun Q."/>
            <person name="Zhou Y."/>
        </authorList>
    </citation>
    <scope>NUCLEOTIDE SEQUENCE</scope>
    <source>
        <strain evidence="2">CGMCC 1.8884</strain>
        <strain evidence="1">CGMCC 1.8885</strain>
    </source>
</reference>
<proteinExistence type="predicted"/>
<dbReference type="Proteomes" id="UP000652720">
    <property type="component" value="Unassembled WGS sequence"/>
</dbReference>
<organism evidence="1 4">
    <name type="scientific">Deinococcus wulumuqiensis</name>
    <dbReference type="NCBI Taxonomy" id="980427"/>
    <lineage>
        <taxon>Bacteria</taxon>
        <taxon>Thermotogati</taxon>
        <taxon>Deinococcota</taxon>
        <taxon>Deinococci</taxon>
        <taxon>Deinococcales</taxon>
        <taxon>Deinococcaceae</taxon>
        <taxon>Deinococcus</taxon>
    </lineage>
</organism>
<sequence>MTEPMPPLLRELSEKLDALDIETAFEAEVLFAIVRGGPSLPDDGVEVVLDTLELGPRAIAVRAMHFAPIDPRELPDMGKVPELLAEVRDECVFARSVLSSDEDGTLNLMIDASFLLSDLRPAQIQTLLTGLTLFAEEVLLTIGTLYYSDEPIIDKEKN</sequence>
<evidence type="ECO:0000313" key="3">
    <source>
        <dbReference type="Proteomes" id="UP000630135"/>
    </source>
</evidence>
<protein>
    <recommendedName>
        <fullName evidence="5">YbjN domain-containing protein</fullName>
    </recommendedName>
</protein>
<evidence type="ECO:0000313" key="1">
    <source>
        <dbReference type="EMBL" id="GGI74777.1"/>
    </source>
</evidence>
<dbReference type="Proteomes" id="UP000630135">
    <property type="component" value="Unassembled WGS sequence"/>
</dbReference>
<evidence type="ECO:0000313" key="4">
    <source>
        <dbReference type="Proteomes" id="UP000652720"/>
    </source>
</evidence>
<dbReference type="AlphaFoldDB" id="A0AAV4K0W2"/>